<evidence type="ECO:0000256" key="1">
    <source>
        <dbReference type="SAM" id="SignalP"/>
    </source>
</evidence>
<reference evidence="2" key="1">
    <citation type="submission" date="2014-09" db="EMBL/GenBank/DDBJ databases">
        <authorList>
            <person name="Magalhaes I.L.F."/>
            <person name="Oliveira U."/>
            <person name="Santos F.R."/>
            <person name="Vidigal T.H.D.A."/>
            <person name="Brescovit A.D."/>
            <person name="Santos A.J."/>
        </authorList>
    </citation>
    <scope>NUCLEOTIDE SEQUENCE</scope>
    <source>
        <tissue evidence="2">Shoot tissue taken approximately 20 cm above the soil surface</tissue>
    </source>
</reference>
<evidence type="ECO:0000313" key="2">
    <source>
        <dbReference type="EMBL" id="JAE22380.1"/>
    </source>
</evidence>
<feature type="signal peptide" evidence="1">
    <location>
        <begin position="1"/>
        <end position="21"/>
    </location>
</feature>
<dbReference type="AlphaFoldDB" id="A0A0A9GBC4"/>
<proteinExistence type="predicted"/>
<feature type="chain" id="PRO_5002062517" evidence="1">
    <location>
        <begin position="22"/>
        <end position="100"/>
    </location>
</feature>
<name>A0A0A9GBC4_ARUDO</name>
<reference evidence="2" key="2">
    <citation type="journal article" date="2015" name="Data Brief">
        <title>Shoot transcriptome of the giant reed, Arundo donax.</title>
        <authorList>
            <person name="Barrero R.A."/>
            <person name="Guerrero F.D."/>
            <person name="Moolhuijzen P."/>
            <person name="Goolsby J.A."/>
            <person name="Tidwell J."/>
            <person name="Bellgard S.E."/>
            <person name="Bellgard M.I."/>
        </authorList>
    </citation>
    <scope>NUCLEOTIDE SEQUENCE</scope>
    <source>
        <tissue evidence="2">Shoot tissue taken approximately 20 cm above the soil surface</tissue>
    </source>
</reference>
<keyword evidence="1" id="KW-0732">Signal</keyword>
<accession>A0A0A9GBC4</accession>
<organism evidence="2">
    <name type="scientific">Arundo donax</name>
    <name type="common">Giant reed</name>
    <name type="synonym">Donax arundinaceus</name>
    <dbReference type="NCBI Taxonomy" id="35708"/>
    <lineage>
        <taxon>Eukaryota</taxon>
        <taxon>Viridiplantae</taxon>
        <taxon>Streptophyta</taxon>
        <taxon>Embryophyta</taxon>
        <taxon>Tracheophyta</taxon>
        <taxon>Spermatophyta</taxon>
        <taxon>Magnoliopsida</taxon>
        <taxon>Liliopsida</taxon>
        <taxon>Poales</taxon>
        <taxon>Poaceae</taxon>
        <taxon>PACMAD clade</taxon>
        <taxon>Arundinoideae</taxon>
        <taxon>Arundineae</taxon>
        <taxon>Arundo</taxon>
    </lineage>
</organism>
<dbReference type="EMBL" id="GBRH01175516">
    <property type="protein sequence ID" value="JAE22380.1"/>
    <property type="molecule type" value="Transcribed_RNA"/>
</dbReference>
<protein>
    <submittedName>
        <fullName evidence="2">Uncharacterized protein</fullName>
    </submittedName>
</protein>
<sequence length="100" mass="11150">MSLMQLLHPLLFLDTWLPGQQLSSVTGYALMGGLHCLCHPLLLSKQLESALFQPADWDCKVLGSVQTAIQRTGLVQDSCLTGLWNLRKMKFLINYMSLGT</sequence>